<reference evidence="3 4" key="1">
    <citation type="submission" date="2016-04" db="EMBL/GenBank/DDBJ databases">
        <title>Comparative Genomics and Epigenetics of Sporosarcina ureae.</title>
        <authorList>
            <person name="Oliver A.S."/>
            <person name="Cooper K.K."/>
        </authorList>
    </citation>
    <scope>NUCLEOTIDE SEQUENCE [LARGE SCALE GENOMIC DNA]</scope>
    <source>
        <strain evidence="3 4">S204</strain>
    </source>
</reference>
<dbReference type="InterPro" id="IPR002881">
    <property type="entry name" value="DUF58"/>
</dbReference>
<gene>
    <name evidence="3" type="ORF">SporoS204_06710</name>
</gene>
<evidence type="ECO:0000256" key="1">
    <source>
        <dbReference type="SAM" id="Phobius"/>
    </source>
</evidence>
<name>A0ABM6JU89_SPOUR</name>
<protein>
    <recommendedName>
        <fullName evidence="2">DUF58 domain-containing protein</fullName>
    </recommendedName>
</protein>
<evidence type="ECO:0000313" key="3">
    <source>
        <dbReference type="EMBL" id="ARF13861.1"/>
    </source>
</evidence>
<evidence type="ECO:0000313" key="4">
    <source>
        <dbReference type="Proteomes" id="UP000192486"/>
    </source>
</evidence>
<dbReference type="PANTHER" id="PTHR34351:SF2">
    <property type="entry name" value="DUF58 DOMAIN-CONTAINING PROTEIN"/>
    <property type="match status" value="1"/>
</dbReference>
<dbReference type="Pfam" id="PF01882">
    <property type="entry name" value="DUF58"/>
    <property type="match status" value="1"/>
</dbReference>
<dbReference type="Proteomes" id="UP000192486">
    <property type="component" value="Chromosome"/>
</dbReference>
<sequence length="392" mass="44891">MKALQSFGRFASVVAIGTVAYVFAKFQGGFVSWFIFYMLIPFVTYSVLLYLYPLRDLTVARYIEDRHVSRSGQVSIRVVLKRNFPFPLLYVILMDRRVHAKREKIERKIMLLGFRRTYEHTYLLKDVQRGEYTLPTVEVQIVDFFNWIRKRKVFVIQNHFLVYPSVTDLVYESASNGTSEGQQLSAFMLAKDATTPSSIREYAPGDRMSWIHWKSFARTSKLMTKEFDEQRSEQHTLLLDCGISETFEDAVEFAASIVVSARENHAKLTLITASDQPKVFPSIQSAGQTRQALVHLAKIQPEDTQKVRLPIEKEISGDALLLITGNLRMEFVRSVLTCTHDASTIVCFVLITDETNKKSLEANVNQVKSLGITVKMIYPSDRLSMSRKTVNL</sequence>
<keyword evidence="1" id="KW-0812">Transmembrane</keyword>
<feature type="transmembrane region" description="Helical" evidence="1">
    <location>
        <begin position="7"/>
        <end position="24"/>
    </location>
</feature>
<dbReference type="PANTHER" id="PTHR34351">
    <property type="entry name" value="SLR1927 PROTEIN-RELATED"/>
    <property type="match status" value="1"/>
</dbReference>
<feature type="transmembrane region" description="Helical" evidence="1">
    <location>
        <begin position="30"/>
        <end position="52"/>
    </location>
</feature>
<proteinExistence type="predicted"/>
<accession>A0ABM6JU89</accession>
<keyword evidence="4" id="KW-1185">Reference proteome</keyword>
<keyword evidence="1" id="KW-1133">Transmembrane helix</keyword>
<keyword evidence="1" id="KW-0472">Membrane</keyword>
<dbReference type="EMBL" id="CP015108">
    <property type="protein sequence ID" value="ARF13861.1"/>
    <property type="molecule type" value="Genomic_DNA"/>
</dbReference>
<organism evidence="3 4">
    <name type="scientific">Sporosarcina ureae</name>
    <dbReference type="NCBI Taxonomy" id="1571"/>
    <lineage>
        <taxon>Bacteria</taxon>
        <taxon>Bacillati</taxon>
        <taxon>Bacillota</taxon>
        <taxon>Bacilli</taxon>
        <taxon>Bacillales</taxon>
        <taxon>Caryophanaceae</taxon>
        <taxon>Sporosarcina</taxon>
    </lineage>
</organism>
<evidence type="ECO:0000259" key="2">
    <source>
        <dbReference type="Pfam" id="PF01882"/>
    </source>
</evidence>
<dbReference type="RefSeq" id="WP_029054171.1">
    <property type="nucleotide sequence ID" value="NZ_CP015108.1"/>
</dbReference>
<feature type="domain" description="DUF58" evidence="2">
    <location>
        <begin position="199"/>
        <end position="304"/>
    </location>
</feature>